<keyword evidence="2" id="KW-0812">Transmembrane</keyword>
<keyword evidence="2" id="KW-1133">Transmembrane helix</keyword>
<sequence>MVIIMISIIIIAFVGCISYLFIQNNQLENQIQEINSTKNNTTQDNNTQNNTTDNSVSSSTTTGNPNNKPPATQDSSYYKPTGGTYADGVSSPNTVKAKLDSKDYYTTGTDYYRGSDGNYYYTEYSNGRVVDSGRAYKTSSGQVAKA</sequence>
<dbReference type="EMBL" id="CP000102">
    <property type="protein sequence ID" value="ABC57730.1"/>
    <property type="molecule type" value="Genomic_DNA"/>
</dbReference>
<evidence type="ECO:0000313" key="4">
    <source>
        <dbReference type="Proteomes" id="UP000001931"/>
    </source>
</evidence>
<dbReference type="AlphaFoldDB" id="Q2NEM3"/>
<evidence type="ECO:0000313" key="3">
    <source>
        <dbReference type="EMBL" id="ABC57730.1"/>
    </source>
</evidence>
<accession>Q2NEM3</accession>
<dbReference type="GeneID" id="3855092"/>
<evidence type="ECO:0000256" key="1">
    <source>
        <dbReference type="SAM" id="MobiDB-lite"/>
    </source>
</evidence>
<organism evidence="3 4">
    <name type="scientific">Methanosphaera stadtmanae (strain ATCC 43021 / DSM 3091 / JCM 11832 / MCB-3)</name>
    <dbReference type="NCBI Taxonomy" id="339860"/>
    <lineage>
        <taxon>Archaea</taxon>
        <taxon>Methanobacteriati</taxon>
        <taxon>Methanobacteriota</taxon>
        <taxon>Methanomada group</taxon>
        <taxon>Methanobacteria</taxon>
        <taxon>Methanobacteriales</taxon>
        <taxon>Methanobacteriaceae</taxon>
        <taxon>Methanosphaera</taxon>
    </lineage>
</organism>
<feature type="region of interest" description="Disordered" evidence="1">
    <location>
        <begin position="38"/>
        <end position="91"/>
    </location>
</feature>
<name>Q2NEM3_METST</name>
<feature type="compositionally biased region" description="Low complexity" evidence="1">
    <location>
        <begin position="38"/>
        <end position="66"/>
    </location>
</feature>
<dbReference type="KEGG" id="mst:Msp_1353"/>
<reference evidence="3 4" key="1">
    <citation type="journal article" date="2006" name="J. Bacteriol.">
        <title>The genome sequence of Methanosphaera stadtmanae reveals why this human intestinal archaeon is restricted to methanol and H2 for methane formation and ATP synthesis.</title>
        <authorList>
            <person name="Fricke W.F."/>
            <person name="Seedorf H."/>
            <person name="Henne A."/>
            <person name="Kruer M."/>
            <person name="Liesegang H."/>
            <person name="Hedderich R."/>
            <person name="Gottschalk G."/>
            <person name="Thauer R.K."/>
        </authorList>
    </citation>
    <scope>NUCLEOTIDE SEQUENCE [LARGE SCALE GENOMIC DNA]</scope>
    <source>
        <strain evidence="4">ATCC 43021 / DSM 3091 / JCM 11832 / MCB-3</strain>
    </source>
</reference>
<gene>
    <name evidence="3" type="ordered locus">Msp_1353</name>
</gene>
<protein>
    <submittedName>
        <fullName evidence="3">Hypothetical membrane-spanning protein</fullName>
    </submittedName>
</protein>
<keyword evidence="4" id="KW-1185">Reference proteome</keyword>
<feature type="transmembrane region" description="Helical" evidence="2">
    <location>
        <begin position="6"/>
        <end position="22"/>
    </location>
</feature>
<proteinExistence type="predicted"/>
<dbReference type="HOGENOM" id="CLU_1773227_0_0_2"/>
<dbReference type="Proteomes" id="UP000001931">
    <property type="component" value="Chromosome"/>
</dbReference>
<dbReference type="RefSeq" id="WP_011406929.1">
    <property type="nucleotide sequence ID" value="NC_007681.1"/>
</dbReference>
<keyword evidence="2" id="KW-0472">Membrane</keyword>
<evidence type="ECO:0000256" key="2">
    <source>
        <dbReference type="SAM" id="Phobius"/>
    </source>
</evidence>